<feature type="compositionally biased region" description="Polar residues" evidence="1">
    <location>
        <begin position="274"/>
        <end position="285"/>
    </location>
</feature>
<dbReference type="AlphaFoldDB" id="A0A9R0E6N4"/>
<dbReference type="GeneID" id="118269380"/>
<organism evidence="2 3">
    <name type="scientific">Spodoptera frugiperda</name>
    <name type="common">Fall armyworm</name>
    <dbReference type="NCBI Taxonomy" id="7108"/>
    <lineage>
        <taxon>Eukaryota</taxon>
        <taxon>Metazoa</taxon>
        <taxon>Ecdysozoa</taxon>
        <taxon>Arthropoda</taxon>
        <taxon>Hexapoda</taxon>
        <taxon>Insecta</taxon>
        <taxon>Pterygota</taxon>
        <taxon>Neoptera</taxon>
        <taxon>Endopterygota</taxon>
        <taxon>Lepidoptera</taxon>
        <taxon>Glossata</taxon>
        <taxon>Ditrysia</taxon>
        <taxon>Noctuoidea</taxon>
        <taxon>Noctuidae</taxon>
        <taxon>Amphipyrinae</taxon>
        <taxon>Spodoptera</taxon>
    </lineage>
</organism>
<dbReference type="OrthoDB" id="5801062at2759"/>
<evidence type="ECO:0000256" key="1">
    <source>
        <dbReference type="SAM" id="MobiDB-lite"/>
    </source>
</evidence>
<evidence type="ECO:0000313" key="2">
    <source>
        <dbReference type="Proteomes" id="UP000829999"/>
    </source>
</evidence>
<protein>
    <submittedName>
        <fullName evidence="3">Uncharacterized protein LOC118269380</fullName>
    </submittedName>
</protein>
<keyword evidence="2" id="KW-1185">Reference proteome</keyword>
<feature type="region of interest" description="Disordered" evidence="1">
    <location>
        <begin position="500"/>
        <end position="524"/>
    </location>
</feature>
<evidence type="ECO:0000313" key="3">
    <source>
        <dbReference type="RefSeq" id="XP_050559974.1"/>
    </source>
</evidence>
<dbReference type="RefSeq" id="XP_050559974.1">
    <property type="nucleotide sequence ID" value="XM_050704017.1"/>
</dbReference>
<dbReference type="Proteomes" id="UP000829999">
    <property type="component" value="Chromosome 2"/>
</dbReference>
<reference evidence="3" key="1">
    <citation type="submission" date="2025-08" db="UniProtKB">
        <authorList>
            <consortium name="RefSeq"/>
        </authorList>
    </citation>
    <scope>IDENTIFICATION</scope>
    <source>
        <tissue evidence="3">Whole larval tissue</tissue>
    </source>
</reference>
<feature type="region of interest" description="Disordered" evidence="1">
    <location>
        <begin position="148"/>
        <end position="167"/>
    </location>
</feature>
<proteinExistence type="predicted"/>
<name>A0A9R0E6N4_SPOFR</name>
<accession>A0A9R0E6N4</accession>
<sequence>MSLISISNSLPPVLSNNIKVLALEKTLLQGLDNFKDLLSDFEQLYIESNSYKTQFIEQKEKCSSNSCSSAEALKRIIESKDNIIQLVASTLTRLNETKDLKILDEAFRILFGEQPTSVPTYQANINSKEIKKSPIKQELHSSLEDVSFREESESEIEGTPTTGRFSPIIPMKKLKSTTTTVATSSDFRDKKKCPDNWATPDKKTFKLSSSTPVGGKKTGRYRQSRLNLVKVEQNTVIDITCSPEFSGGRRDDTDKDKPLLIKKESIENEDTILPSPTSGPNNFTLFKSKESPMKFKKPLSLKPKTEKKTPPKQVDQNVSPSIIKQEPFNSQNVFKDNSMNHSVTFTQEDSINLLHPNRLPKNLKQSPIKVEPYNDETYCDTQASVSLLHHVDKLDNIHKGKENSPSKSPLAENINITNMQDDDELQASMSVLQREPFNKTAVDTVKRKISEFGETSDEPVRKKSEKRLLPGWSCDKCKEFFGELYKHDPEMMVKKINECSHHRGTNNPTDRPKTPPRFWNPRWEVPNDTEEFNRMNNVS</sequence>
<feature type="region of interest" description="Disordered" evidence="1">
    <location>
        <begin position="265"/>
        <end position="318"/>
    </location>
</feature>
<gene>
    <name evidence="3" type="primary">LOC118269380</name>
</gene>